<keyword evidence="3" id="KW-1185">Reference proteome</keyword>
<proteinExistence type="predicted"/>
<dbReference type="EMBL" id="CP053452">
    <property type="protein sequence ID" value="QJW94625.1"/>
    <property type="molecule type" value="Genomic_DNA"/>
</dbReference>
<organism evidence="2 3">
    <name type="scientific">Frigoriglobus tundricola</name>
    <dbReference type="NCBI Taxonomy" id="2774151"/>
    <lineage>
        <taxon>Bacteria</taxon>
        <taxon>Pseudomonadati</taxon>
        <taxon>Planctomycetota</taxon>
        <taxon>Planctomycetia</taxon>
        <taxon>Gemmatales</taxon>
        <taxon>Gemmataceae</taxon>
        <taxon>Frigoriglobus</taxon>
    </lineage>
</organism>
<feature type="domain" description="Na+-translocating membrane potential-generating system MpsC" evidence="1">
    <location>
        <begin position="8"/>
        <end position="112"/>
    </location>
</feature>
<gene>
    <name evidence="2" type="ORF">FTUN_2147</name>
</gene>
<protein>
    <recommendedName>
        <fullName evidence="1">Na+-translocating membrane potential-generating system MpsC domain-containing protein</fullName>
    </recommendedName>
</protein>
<reference evidence="3" key="1">
    <citation type="submission" date="2020-05" db="EMBL/GenBank/DDBJ databases">
        <title>Frigoriglobus tundricola gen. nov., sp. nov., a psychrotolerant cellulolytic planctomycete of the family Gemmataceae with two divergent copies of 16S rRNA gene.</title>
        <authorList>
            <person name="Kulichevskaya I.S."/>
            <person name="Ivanova A.A."/>
            <person name="Naumoff D.G."/>
            <person name="Beletsky A.V."/>
            <person name="Rijpstra W.I.C."/>
            <person name="Sinninghe Damste J.S."/>
            <person name="Mardanov A.V."/>
            <person name="Ravin N.V."/>
            <person name="Dedysh S.N."/>
        </authorList>
    </citation>
    <scope>NUCLEOTIDE SEQUENCE [LARGE SCALE GENOMIC DNA]</scope>
    <source>
        <strain evidence="3">PL17</strain>
    </source>
</reference>
<dbReference type="Pfam" id="PF10057">
    <property type="entry name" value="MpsC"/>
    <property type="match status" value="1"/>
</dbReference>
<dbReference type="RefSeq" id="WP_171470580.1">
    <property type="nucleotide sequence ID" value="NZ_CP053452.2"/>
</dbReference>
<sequence>MDKPKPTVAEQIAQAAIAFEQRRTGNHVPKAVTVVLSEGTLVITLHEALSPAERDMAKTPAGAAQMQEFHRQLFATSSDTLRQEIKRITGMDVREATAEIEPASGAVVQAFTTGTVVQVFLLAGNAPTQAWSGDAPGK</sequence>
<evidence type="ECO:0000259" key="1">
    <source>
        <dbReference type="Pfam" id="PF10057"/>
    </source>
</evidence>
<dbReference type="KEGG" id="ftj:FTUN_2147"/>
<dbReference type="AlphaFoldDB" id="A0A6M5YL08"/>
<evidence type="ECO:0000313" key="3">
    <source>
        <dbReference type="Proteomes" id="UP000503447"/>
    </source>
</evidence>
<evidence type="ECO:0000313" key="2">
    <source>
        <dbReference type="EMBL" id="QJW94625.1"/>
    </source>
</evidence>
<dbReference type="InterPro" id="IPR018745">
    <property type="entry name" value="MpsC"/>
</dbReference>
<dbReference type="Proteomes" id="UP000503447">
    <property type="component" value="Chromosome"/>
</dbReference>
<name>A0A6M5YL08_9BACT</name>
<accession>A0A6M5YL08</accession>